<name>A0A1I7WI18_HETBA</name>
<dbReference type="AlphaFoldDB" id="A0A1I7WI18"/>
<dbReference type="Proteomes" id="UP000095283">
    <property type="component" value="Unplaced"/>
</dbReference>
<sequence>MGICFQRNGNYSIFNKIISVCTETRIIVTLI</sequence>
<organism evidence="1 2">
    <name type="scientific">Heterorhabditis bacteriophora</name>
    <name type="common">Entomopathogenic nematode worm</name>
    <dbReference type="NCBI Taxonomy" id="37862"/>
    <lineage>
        <taxon>Eukaryota</taxon>
        <taxon>Metazoa</taxon>
        <taxon>Ecdysozoa</taxon>
        <taxon>Nematoda</taxon>
        <taxon>Chromadorea</taxon>
        <taxon>Rhabditida</taxon>
        <taxon>Rhabditina</taxon>
        <taxon>Rhabditomorpha</taxon>
        <taxon>Strongyloidea</taxon>
        <taxon>Heterorhabditidae</taxon>
        <taxon>Heterorhabditis</taxon>
    </lineage>
</organism>
<dbReference type="WBParaSite" id="Hba_04609">
    <property type="protein sequence ID" value="Hba_04609"/>
    <property type="gene ID" value="Hba_04609"/>
</dbReference>
<proteinExistence type="predicted"/>
<evidence type="ECO:0000313" key="1">
    <source>
        <dbReference type="Proteomes" id="UP000095283"/>
    </source>
</evidence>
<reference evidence="2" key="1">
    <citation type="submission" date="2016-11" db="UniProtKB">
        <authorList>
            <consortium name="WormBaseParasite"/>
        </authorList>
    </citation>
    <scope>IDENTIFICATION</scope>
</reference>
<accession>A0A1I7WI18</accession>
<keyword evidence="1" id="KW-1185">Reference proteome</keyword>
<evidence type="ECO:0000313" key="2">
    <source>
        <dbReference type="WBParaSite" id="Hba_04609"/>
    </source>
</evidence>
<protein>
    <submittedName>
        <fullName evidence="2">Uncharacterized protein</fullName>
    </submittedName>
</protein>